<dbReference type="InterPro" id="IPR031875">
    <property type="entry name" value="RecA_dep_nuc"/>
</dbReference>
<name>A0ABU7V2V3_9GAMM</name>
<dbReference type="RefSeq" id="WP_331704201.1">
    <property type="nucleotide sequence ID" value="NZ_JAZHBO010000002.1"/>
</dbReference>
<reference evidence="1 2" key="1">
    <citation type="submission" date="2024-01" db="EMBL/GenBank/DDBJ databases">
        <title>Novel species of the genus Luteimonas isolated from rivers.</title>
        <authorList>
            <person name="Lu H."/>
        </authorList>
    </citation>
    <scope>NUCLEOTIDE SEQUENCE [LARGE SCALE GENOMIC DNA]</scope>
    <source>
        <strain evidence="1 2">FXH3W</strain>
    </source>
</reference>
<accession>A0ABU7V2V3</accession>
<gene>
    <name evidence="1" type="ORF">V3390_09280</name>
</gene>
<dbReference type="EMBL" id="JAZHBO010000002">
    <property type="protein sequence ID" value="MEF2156411.1"/>
    <property type="molecule type" value="Genomic_DNA"/>
</dbReference>
<sequence>MSFYSRSLPAPTKAQRARMDAIKNGVCIPCLIRGKRTLFPEINHLLSGGLRISHDATVGECQWHHRRIPNDGWSFDSMREMYGPSRLCSPREFHAAFGTDKELLEVQNEMLGVL</sequence>
<organism evidence="1 2">
    <name type="scientific">Aquilutibacter rugosus</name>
    <dbReference type="NCBI Taxonomy" id="3115820"/>
    <lineage>
        <taxon>Bacteria</taxon>
        <taxon>Pseudomonadati</taxon>
        <taxon>Pseudomonadota</taxon>
        <taxon>Gammaproteobacteria</taxon>
        <taxon>Lysobacterales</taxon>
        <taxon>Lysobacteraceae</taxon>
        <taxon>Aquilutibacter</taxon>
    </lineage>
</organism>
<dbReference type="Pfam" id="PF16786">
    <property type="entry name" value="RecA_dep_nuc"/>
    <property type="match status" value="1"/>
</dbReference>
<keyword evidence="2" id="KW-1185">Reference proteome</keyword>
<evidence type="ECO:0000313" key="1">
    <source>
        <dbReference type="EMBL" id="MEF2156411.1"/>
    </source>
</evidence>
<proteinExistence type="predicted"/>
<dbReference type="Proteomes" id="UP001356170">
    <property type="component" value="Unassembled WGS sequence"/>
</dbReference>
<protein>
    <submittedName>
        <fullName evidence="1">Ref family recombination enhancement nuclease</fullName>
    </submittedName>
</protein>
<dbReference type="Gene3D" id="3.30.40.190">
    <property type="match status" value="1"/>
</dbReference>
<comment type="caution">
    <text evidence="1">The sequence shown here is derived from an EMBL/GenBank/DDBJ whole genome shotgun (WGS) entry which is preliminary data.</text>
</comment>
<evidence type="ECO:0000313" key="2">
    <source>
        <dbReference type="Proteomes" id="UP001356170"/>
    </source>
</evidence>